<gene>
    <name evidence="1" type="ORF">NC653_004897</name>
</gene>
<keyword evidence="2" id="KW-1185">Reference proteome</keyword>
<evidence type="ECO:0000313" key="2">
    <source>
        <dbReference type="Proteomes" id="UP001164929"/>
    </source>
</evidence>
<dbReference type="Proteomes" id="UP001164929">
    <property type="component" value="Chromosome 2"/>
</dbReference>
<sequence length="246" mass="27629">MTVLNCINELILRRDWQIKSAVSMDSGLNPIFSRAVVTGDSGHLICCLGSVVVVEGIGALMYRASFPLVKSIRSIISFAPKHYEMTVHISQDLIAHMRFASGKLCRVNSTGDFWIARLPRLKWAMVLNRVVFMPVAKQLRGRCRSLLKCFGESTLKENIIDAKVAVLCANIVFFSNSAMELWLRWKLKKDTGSGSYAFLIDTLHAQIAPSRQALVHPPLHTLHRCWMNCLCKMIRAHALSLIYGTI</sequence>
<protein>
    <submittedName>
        <fullName evidence="1">Uncharacterized protein</fullName>
    </submittedName>
</protein>
<organism evidence="1 2">
    <name type="scientific">Populus alba x Populus x berolinensis</name>
    <dbReference type="NCBI Taxonomy" id="444605"/>
    <lineage>
        <taxon>Eukaryota</taxon>
        <taxon>Viridiplantae</taxon>
        <taxon>Streptophyta</taxon>
        <taxon>Embryophyta</taxon>
        <taxon>Tracheophyta</taxon>
        <taxon>Spermatophyta</taxon>
        <taxon>Magnoliopsida</taxon>
        <taxon>eudicotyledons</taxon>
        <taxon>Gunneridae</taxon>
        <taxon>Pentapetalae</taxon>
        <taxon>rosids</taxon>
        <taxon>fabids</taxon>
        <taxon>Malpighiales</taxon>
        <taxon>Salicaceae</taxon>
        <taxon>Saliceae</taxon>
        <taxon>Populus</taxon>
    </lineage>
</organism>
<evidence type="ECO:0000313" key="1">
    <source>
        <dbReference type="EMBL" id="KAJ7005422.1"/>
    </source>
</evidence>
<name>A0AAD6WAM1_9ROSI</name>
<comment type="caution">
    <text evidence="1">The sequence shown here is derived from an EMBL/GenBank/DDBJ whole genome shotgun (WGS) entry which is preliminary data.</text>
</comment>
<dbReference type="AlphaFoldDB" id="A0AAD6WAM1"/>
<proteinExistence type="predicted"/>
<accession>A0AAD6WAM1</accession>
<dbReference type="EMBL" id="JAQIZT010000002">
    <property type="protein sequence ID" value="KAJ7005422.1"/>
    <property type="molecule type" value="Genomic_DNA"/>
</dbReference>
<reference evidence="1" key="1">
    <citation type="journal article" date="2023" name="Mol. Ecol. Resour.">
        <title>Chromosome-level genome assembly of a triploid poplar Populus alba 'Berolinensis'.</title>
        <authorList>
            <person name="Chen S."/>
            <person name="Yu Y."/>
            <person name="Wang X."/>
            <person name="Wang S."/>
            <person name="Zhang T."/>
            <person name="Zhou Y."/>
            <person name="He R."/>
            <person name="Meng N."/>
            <person name="Wang Y."/>
            <person name="Liu W."/>
            <person name="Liu Z."/>
            <person name="Liu J."/>
            <person name="Guo Q."/>
            <person name="Huang H."/>
            <person name="Sederoff R.R."/>
            <person name="Wang G."/>
            <person name="Qu G."/>
            <person name="Chen S."/>
        </authorList>
    </citation>
    <scope>NUCLEOTIDE SEQUENCE</scope>
    <source>
        <strain evidence="1">SC-2020</strain>
    </source>
</reference>